<dbReference type="EMBL" id="JACHVX010000002">
    <property type="protein sequence ID" value="MBB2922382.1"/>
    <property type="molecule type" value="Genomic_DNA"/>
</dbReference>
<dbReference type="RefSeq" id="WP_183295340.1">
    <property type="nucleotide sequence ID" value="NZ_JACHVX010000002.1"/>
</dbReference>
<organism evidence="1 2">
    <name type="scientific">Cellulomonas cellasea</name>
    <dbReference type="NCBI Taxonomy" id="43670"/>
    <lineage>
        <taxon>Bacteria</taxon>
        <taxon>Bacillati</taxon>
        <taxon>Actinomycetota</taxon>
        <taxon>Actinomycetes</taxon>
        <taxon>Micrococcales</taxon>
        <taxon>Cellulomonadaceae</taxon>
        <taxon>Cellulomonas</taxon>
    </lineage>
</organism>
<evidence type="ECO:0000313" key="2">
    <source>
        <dbReference type="Proteomes" id="UP000518206"/>
    </source>
</evidence>
<sequence>METLREALDRVTRIVVARGIEFDPTPVTRRQTPRNEIIGQVDDPAALAQLPAALRLADVQDHGTVWMAAPSPILALHADRELLGTVRLIGGPWVSSPWWGWDMQLREPEQLARWMDEHVPGSGHSATEQ</sequence>
<reference evidence="1 2" key="1">
    <citation type="submission" date="2020-08" db="EMBL/GenBank/DDBJ databases">
        <title>The Agave Microbiome: Exploring the role of microbial communities in plant adaptations to desert environments.</title>
        <authorList>
            <person name="Partida-Martinez L.P."/>
        </authorList>
    </citation>
    <scope>NUCLEOTIDE SEQUENCE [LARGE SCALE GENOMIC DNA]</scope>
    <source>
        <strain evidence="1 2">RAS26</strain>
    </source>
</reference>
<dbReference type="Proteomes" id="UP000518206">
    <property type="component" value="Unassembled WGS sequence"/>
</dbReference>
<accession>A0A7W4UE50</accession>
<gene>
    <name evidence="1" type="ORF">FHR80_001294</name>
</gene>
<reference evidence="1 2" key="2">
    <citation type="submission" date="2020-08" db="EMBL/GenBank/DDBJ databases">
        <authorList>
            <person name="Partida-Martinez L."/>
            <person name="Huntemann M."/>
            <person name="Clum A."/>
            <person name="Wang J."/>
            <person name="Palaniappan K."/>
            <person name="Ritter S."/>
            <person name="Chen I.-M."/>
            <person name="Stamatis D."/>
            <person name="Reddy T."/>
            <person name="O'Malley R."/>
            <person name="Daum C."/>
            <person name="Shapiro N."/>
            <person name="Ivanova N."/>
            <person name="Kyrpides N."/>
            <person name="Woyke T."/>
        </authorList>
    </citation>
    <scope>NUCLEOTIDE SEQUENCE [LARGE SCALE GENOMIC DNA]</scope>
    <source>
        <strain evidence="1 2">RAS26</strain>
    </source>
</reference>
<evidence type="ECO:0000313" key="1">
    <source>
        <dbReference type="EMBL" id="MBB2922382.1"/>
    </source>
</evidence>
<comment type="caution">
    <text evidence="1">The sequence shown here is derived from an EMBL/GenBank/DDBJ whole genome shotgun (WGS) entry which is preliminary data.</text>
</comment>
<dbReference type="AlphaFoldDB" id="A0A7W4UE50"/>
<protein>
    <submittedName>
        <fullName evidence="1">Uncharacterized protein</fullName>
    </submittedName>
</protein>
<name>A0A7W4UE50_9CELL</name>
<proteinExistence type="predicted"/>